<sequence>MTTSEVAGDSVERAPVSSALAPALGRLVEAAVQAAAAKLSHKVDRWIRRIEEYTASEGAAGRAALEGLKAHLLGKNPVWAAMKGAWAGASVPLRVVAVLVLLLTLLLAPVVVVLLLLGLLVAAIVAAIRAATR</sequence>
<keyword evidence="1" id="KW-1133">Transmembrane helix</keyword>
<proteinExistence type="predicted"/>
<organism evidence="2 3">
    <name type="scientific">Terrabacter lapilli</name>
    <dbReference type="NCBI Taxonomy" id="436231"/>
    <lineage>
        <taxon>Bacteria</taxon>
        <taxon>Bacillati</taxon>
        <taxon>Actinomycetota</taxon>
        <taxon>Actinomycetes</taxon>
        <taxon>Micrococcales</taxon>
        <taxon>Intrasporangiaceae</taxon>
        <taxon>Terrabacter</taxon>
    </lineage>
</organism>
<dbReference type="RefSeq" id="WP_344060536.1">
    <property type="nucleotide sequence ID" value="NZ_BAAAPU010000007.1"/>
</dbReference>
<accession>A0ABN2RZ25</accession>
<reference evidence="2 3" key="1">
    <citation type="journal article" date="2019" name="Int. J. Syst. Evol. Microbiol.">
        <title>The Global Catalogue of Microorganisms (GCM) 10K type strain sequencing project: providing services to taxonomists for standard genome sequencing and annotation.</title>
        <authorList>
            <consortium name="The Broad Institute Genomics Platform"/>
            <consortium name="The Broad Institute Genome Sequencing Center for Infectious Disease"/>
            <person name="Wu L."/>
            <person name="Ma J."/>
        </authorList>
    </citation>
    <scope>NUCLEOTIDE SEQUENCE [LARGE SCALE GENOMIC DNA]</scope>
    <source>
        <strain evidence="2 3">JCM 15628</strain>
    </source>
</reference>
<dbReference type="Proteomes" id="UP001500013">
    <property type="component" value="Unassembled WGS sequence"/>
</dbReference>
<comment type="caution">
    <text evidence="2">The sequence shown here is derived from an EMBL/GenBank/DDBJ whole genome shotgun (WGS) entry which is preliminary data.</text>
</comment>
<evidence type="ECO:0000256" key="1">
    <source>
        <dbReference type="SAM" id="Phobius"/>
    </source>
</evidence>
<keyword evidence="3" id="KW-1185">Reference proteome</keyword>
<keyword evidence="1" id="KW-0472">Membrane</keyword>
<feature type="transmembrane region" description="Helical" evidence="1">
    <location>
        <begin position="95"/>
        <end position="128"/>
    </location>
</feature>
<evidence type="ECO:0008006" key="4">
    <source>
        <dbReference type="Google" id="ProtNLM"/>
    </source>
</evidence>
<gene>
    <name evidence="2" type="ORF">GCM10009817_17090</name>
</gene>
<evidence type="ECO:0000313" key="3">
    <source>
        <dbReference type="Proteomes" id="UP001500013"/>
    </source>
</evidence>
<keyword evidence="1" id="KW-0812">Transmembrane</keyword>
<dbReference type="EMBL" id="BAAAPU010000007">
    <property type="protein sequence ID" value="GAA1977282.1"/>
    <property type="molecule type" value="Genomic_DNA"/>
</dbReference>
<protein>
    <recommendedName>
        <fullName evidence="4">Superfamily III holin-X</fullName>
    </recommendedName>
</protein>
<name>A0ABN2RZ25_9MICO</name>
<evidence type="ECO:0000313" key="2">
    <source>
        <dbReference type="EMBL" id="GAA1977282.1"/>
    </source>
</evidence>